<dbReference type="AlphaFoldDB" id="A0A8X6JDC5"/>
<accession>A0A8X6JDC5</accession>
<dbReference type="Proteomes" id="UP000887013">
    <property type="component" value="Unassembled WGS sequence"/>
</dbReference>
<name>A0A8X6JDC5_NEPPI</name>
<keyword evidence="2" id="KW-1185">Reference proteome</keyword>
<proteinExistence type="predicted"/>
<reference evidence="1" key="1">
    <citation type="submission" date="2020-08" db="EMBL/GenBank/DDBJ databases">
        <title>Multicomponent nature underlies the extraordinary mechanical properties of spider dragline silk.</title>
        <authorList>
            <person name="Kono N."/>
            <person name="Nakamura H."/>
            <person name="Mori M."/>
            <person name="Yoshida Y."/>
            <person name="Ohtoshi R."/>
            <person name="Malay A.D."/>
            <person name="Moran D.A.P."/>
            <person name="Tomita M."/>
            <person name="Numata K."/>
            <person name="Arakawa K."/>
        </authorList>
    </citation>
    <scope>NUCLEOTIDE SEQUENCE</scope>
</reference>
<evidence type="ECO:0000313" key="2">
    <source>
        <dbReference type="Proteomes" id="UP000887013"/>
    </source>
</evidence>
<dbReference type="EMBL" id="BMAW01047421">
    <property type="protein sequence ID" value="GFS60760.1"/>
    <property type="molecule type" value="Genomic_DNA"/>
</dbReference>
<organism evidence="1 2">
    <name type="scientific">Nephila pilipes</name>
    <name type="common">Giant wood spider</name>
    <name type="synonym">Nephila maculata</name>
    <dbReference type="NCBI Taxonomy" id="299642"/>
    <lineage>
        <taxon>Eukaryota</taxon>
        <taxon>Metazoa</taxon>
        <taxon>Ecdysozoa</taxon>
        <taxon>Arthropoda</taxon>
        <taxon>Chelicerata</taxon>
        <taxon>Arachnida</taxon>
        <taxon>Araneae</taxon>
        <taxon>Araneomorphae</taxon>
        <taxon>Entelegynae</taxon>
        <taxon>Araneoidea</taxon>
        <taxon>Nephilidae</taxon>
        <taxon>Nephila</taxon>
    </lineage>
</organism>
<protein>
    <submittedName>
        <fullName evidence="1">Uncharacterized protein</fullName>
    </submittedName>
</protein>
<evidence type="ECO:0000313" key="1">
    <source>
        <dbReference type="EMBL" id="GFS60760.1"/>
    </source>
</evidence>
<comment type="caution">
    <text evidence="1">The sequence shown here is derived from an EMBL/GenBank/DDBJ whole genome shotgun (WGS) entry which is preliminary data.</text>
</comment>
<sequence length="77" mass="8263">MAGFVCLQKKGSPIEPANGQSKTYLNSACLIFNMLRTCRLIAEDVLIFKSLPSDCTGIPVATSSDVKEMPLDDSPLA</sequence>
<gene>
    <name evidence="1" type="ORF">NPIL_125191</name>
</gene>